<reference evidence="2" key="1">
    <citation type="journal article" date="2021" name="Nat. Commun.">
        <title>Genetic determinants of endophytism in the Arabidopsis root mycobiome.</title>
        <authorList>
            <person name="Mesny F."/>
            <person name="Miyauchi S."/>
            <person name="Thiergart T."/>
            <person name="Pickel B."/>
            <person name="Atanasova L."/>
            <person name="Karlsson M."/>
            <person name="Huettel B."/>
            <person name="Barry K.W."/>
            <person name="Haridas S."/>
            <person name="Chen C."/>
            <person name="Bauer D."/>
            <person name="Andreopoulos W."/>
            <person name="Pangilinan J."/>
            <person name="LaButti K."/>
            <person name="Riley R."/>
            <person name="Lipzen A."/>
            <person name="Clum A."/>
            <person name="Drula E."/>
            <person name="Henrissat B."/>
            <person name="Kohler A."/>
            <person name="Grigoriev I.V."/>
            <person name="Martin F.M."/>
            <person name="Hacquard S."/>
        </authorList>
    </citation>
    <scope>NUCLEOTIDE SEQUENCE</scope>
    <source>
        <strain evidence="2">MPI-CAGE-AT-0147</strain>
    </source>
</reference>
<dbReference type="EMBL" id="JAGMUV010000031">
    <property type="protein sequence ID" value="KAH7114835.1"/>
    <property type="molecule type" value="Genomic_DNA"/>
</dbReference>
<evidence type="ECO:0000313" key="3">
    <source>
        <dbReference type="Proteomes" id="UP000738349"/>
    </source>
</evidence>
<gene>
    <name evidence="2" type="ORF">EDB81DRAFT_626985</name>
</gene>
<feature type="non-terminal residue" evidence="2">
    <location>
        <position position="174"/>
    </location>
</feature>
<dbReference type="Proteomes" id="UP000738349">
    <property type="component" value="Unassembled WGS sequence"/>
</dbReference>
<dbReference type="OrthoDB" id="5151057at2759"/>
<organism evidence="2 3">
    <name type="scientific">Dactylonectria macrodidyma</name>
    <dbReference type="NCBI Taxonomy" id="307937"/>
    <lineage>
        <taxon>Eukaryota</taxon>
        <taxon>Fungi</taxon>
        <taxon>Dikarya</taxon>
        <taxon>Ascomycota</taxon>
        <taxon>Pezizomycotina</taxon>
        <taxon>Sordariomycetes</taxon>
        <taxon>Hypocreomycetidae</taxon>
        <taxon>Hypocreales</taxon>
        <taxon>Nectriaceae</taxon>
        <taxon>Dactylonectria</taxon>
    </lineage>
</organism>
<feature type="region of interest" description="Disordered" evidence="1">
    <location>
        <begin position="52"/>
        <end position="74"/>
    </location>
</feature>
<evidence type="ECO:0000313" key="2">
    <source>
        <dbReference type="EMBL" id="KAH7114835.1"/>
    </source>
</evidence>
<proteinExistence type="predicted"/>
<evidence type="ECO:0000256" key="1">
    <source>
        <dbReference type="SAM" id="MobiDB-lite"/>
    </source>
</evidence>
<keyword evidence="3" id="KW-1185">Reference proteome</keyword>
<evidence type="ECO:0008006" key="4">
    <source>
        <dbReference type="Google" id="ProtNLM"/>
    </source>
</evidence>
<name>A0A9P9D8P7_9HYPO</name>
<sequence length="174" mass="19835">MESLCKTTYSSFREADEAVHAAARATGQSLAVDKKKPNAANPRKVIYRCSKGRKFNSQARSSTHTSRRRKTSTQMTGCPFRLAAVRRDDSPWVVRPVEGVNTDQHNHESLDPATYPKYRKYGIMKRRAGIINAWNAGTRPHQILAQLRADPDSNVNIVTRHDLNNLLRQHRREE</sequence>
<dbReference type="AlphaFoldDB" id="A0A9P9D8P7"/>
<accession>A0A9P9D8P7</accession>
<protein>
    <recommendedName>
        <fullName evidence="4">FAR1 domain-containing protein</fullName>
    </recommendedName>
</protein>
<comment type="caution">
    <text evidence="2">The sequence shown here is derived from an EMBL/GenBank/DDBJ whole genome shotgun (WGS) entry which is preliminary data.</text>
</comment>